<dbReference type="PROSITE" id="PS52016">
    <property type="entry name" value="TONB_DEPENDENT_REC_3"/>
    <property type="match status" value="1"/>
</dbReference>
<dbReference type="EMBL" id="JADIMB010000116">
    <property type="protein sequence ID" value="MBO8471673.1"/>
    <property type="molecule type" value="Genomic_DNA"/>
</dbReference>
<sequence length="1059" mass="118866">MYKRKLRQCVYRILPALLLILAPIATFAQDRITVSGIVTDDTQQPVIGASVMLKGSTTGVPTDLDGKYTIEVAPDAVLEFSYVGMTTVDIPVNGRTSINVVLKTDNTFLESVVVVGYGTQKKGSITGAVSAVNSDDILKTKSENVQNMLTGRIPGLRIWQKSAEPGAYNNNMDIRGMGSPLIVIDGIPRDVADFQRLNAQDIENVSVLKDAAAAIYGVRGGNGVVLVTTKKGSEGKTNVTYNGSFTFQTPSKMPELASAVDAMTLYNERGMNAIRNGQTPFSEDLIERYRSGELHGYDWNSIMLADWSPQTQHDISISGGGEKVQYYVSMGYMFQDSFFKSGDLNYNKYNLRSNISAELVKGLKLDVNISGLLDQQNNPYWDSVELIRQYWSQGVLNAPFINDDESMLNGDGFELMNNPYAMMTSDISGHRKYDKKTLQTSATLSYDFGSAIEALKGLQIKGTFSYDYRTDINETYRKEFYLNILNTETGEYESTVYPQHTNNFRKENYTKQQTLGQVMLNYDRTFAEKHHVGALIGYETQVRKGDNFYASTDLATGIPSFVASNSENLVVGLDTGLGNLYNIAYQSLIGRLNYSFDERYLVEAQFRYDGSSKFAPGHQWGFFPSVSVGWRISEEPFFKNSSALSFINQLKLRASYGVLGDDSADGFNYQWVSGYKYQGGQTSDNGWYNAYAPGYIFGGTWIYGANPQPLPNEDITWLTMKSFNVGIDFSAWDGKLGFSLDYFRRVREGMMASSNTELPTVVGATAPSRNANSDMHFGLELELSHRNTVGELTYEITGLATITRQRVIENVSVGTFGSRYNYWRSNNLTDRNQGVQFGYESAGRYESWEDIWSYPIYKDNNVLPGDYKYVDWNGDGEISGLDEHPYAYDQTPWLNYSLDFRLNWRNLDFSMLLQGSALGSMSYEEPLYEIWGNASGAGGALVQYLDRWHPADGSYDIYDPDLEWVSGYYGYTGRYPAKNSSFNRVSTAFLRVKSIEVGYTLPKFKSPAMKDFSLRVFFNAYNPFTITKVKFVDPEHPSDNLGRMYPLSKNFTLGLNLSF</sequence>
<dbReference type="InterPro" id="IPR023996">
    <property type="entry name" value="TonB-dep_OMP_SusC/RagA"/>
</dbReference>
<comment type="caution">
    <text evidence="4">The sequence shown here is derived from an EMBL/GenBank/DDBJ whole genome shotgun (WGS) entry which is preliminary data.</text>
</comment>
<organism evidence="4 5">
    <name type="scientific">Candidatus Cryptobacteroides faecavium</name>
    <dbReference type="NCBI Taxonomy" id="2840762"/>
    <lineage>
        <taxon>Bacteria</taxon>
        <taxon>Pseudomonadati</taxon>
        <taxon>Bacteroidota</taxon>
        <taxon>Bacteroidia</taxon>
        <taxon>Bacteroidales</taxon>
        <taxon>Candidatus Cryptobacteroides</taxon>
    </lineage>
</organism>
<dbReference type="AlphaFoldDB" id="A0A9D9IH40"/>
<proteinExistence type="inferred from homology"/>
<keyword evidence="1" id="KW-0813">Transport</keyword>
<protein>
    <submittedName>
        <fullName evidence="4">TonB-dependent receptor</fullName>
    </submittedName>
</protein>
<keyword evidence="4" id="KW-0675">Receptor</keyword>
<dbReference type="NCBIfam" id="TIGR04057">
    <property type="entry name" value="SusC_RagA_signa"/>
    <property type="match status" value="1"/>
</dbReference>
<evidence type="ECO:0000313" key="4">
    <source>
        <dbReference type="EMBL" id="MBO8471673.1"/>
    </source>
</evidence>
<dbReference type="NCBIfam" id="TIGR04056">
    <property type="entry name" value="OMP_RagA_SusC"/>
    <property type="match status" value="1"/>
</dbReference>
<evidence type="ECO:0000256" key="1">
    <source>
        <dbReference type="PROSITE-ProRule" id="PRU01360"/>
    </source>
</evidence>
<dbReference type="FunFam" id="2.60.40.1120:FF:000003">
    <property type="entry name" value="Outer membrane protein Omp121"/>
    <property type="match status" value="1"/>
</dbReference>
<dbReference type="InterPro" id="IPR012910">
    <property type="entry name" value="Plug_dom"/>
</dbReference>
<comment type="similarity">
    <text evidence="1">Belongs to the TonB-dependent receptor family.</text>
</comment>
<keyword evidence="2" id="KW-0732">Signal</keyword>
<comment type="subcellular location">
    <subcellularLocation>
        <location evidence="1">Cell outer membrane</location>
        <topology evidence="1">Multi-pass membrane protein</topology>
    </subcellularLocation>
</comment>
<evidence type="ECO:0000256" key="2">
    <source>
        <dbReference type="SAM" id="SignalP"/>
    </source>
</evidence>
<name>A0A9D9IH40_9BACT</name>
<keyword evidence="1" id="KW-1134">Transmembrane beta strand</keyword>
<dbReference type="InterPro" id="IPR037066">
    <property type="entry name" value="Plug_dom_sf"/>
</dbReference>
<feature type="chain" id="PRO_5039161236" evidence="2">
    <location>
        <begin position="29"/>
        <end position="1059"/>
    </location>
</feature>
<gene>
    <name evidence="4" type="ORF">IAB82_07775</name>
</gene>
<dbReference type="SUPFAM" id="SSF49464">
    <property type="entry name" value="Carboxypeptidase regulatory domain-like"/>
    <property type="match status" value="1"/>
</dbReference>
<reference evidence="4" key="2">
    <citation type="journal article" date="2021" name="PeerJ">
        <title>Extensive microbial diversity within the chicken gut microbiome revealed by metagenomics and culture.</title>
        <authorList>
            <person name="Gilroy R."/>
            <person name="Ravi A."/>
            <person name="Getino M."/>
            <person name="Pursley I."/>
            <person name="Horton D.L."/>
            <person name="Alikhan N.F."/>
            <person name="Baker D."/>
            <person name="Gharbi K."/>
            <person name="Hall N."/>
            <person name="Watson M."/>
            <person name="Adriaenssens E.M."/>
            <person name="Foster-Nyarko E."/>
            <person name="Jarju S."/>
            <person name="Secka A."/>
            <person name="Antonio M."/>
            <person name="Oren A."/>
            <person name="Chaudhuri R.R."/>
            <person name="La Ragione R."/>
            <person name="Hildebrand F."/>
            <person name="Pallen M.J."/>
        </authorList>
    </citation>
    <scope>NUCLEOTIDE SEQUENCE</scope>
    <source>
        <strain evidence="4">B2-22910</strain>
    </source>
</reference>
<keyword evidence="1" id="KW-0998">Cell outer membrane</keyword>
<dbReference type="GO" id="GO:0009279">
    <property type="term" value="C:cell outer membrane"/>
    <property type="evidence" value="ECO:0007669"/>
    <property type="project" value="UniProtKB-SubCell"/>
</dbReference>
<dbReference type="Proteomes" id="UP000823603">
    <property type="component" value="Unassembled WGS sequence"/>
</dbReference>
<dbReference type="SUPFAM" id="SSF56935">
    <property type="entry name" value="Porins"/>
    <property type="match status" value="1"/>
</dbReference>
<evidence type="ECO:0000259" key="3">
    <source>
        <dbReference type="Pfam" id="PF07715"/>
    </source>
</evidence>
<dbReference type="Pfam" id="PF07715">
    <property type="entry name" value="Plug"/>
    <property type="match status" value="1"/>
</dbReference>
<accession>A0A9D9IH40</accession>
<dbReference type="Pfam" id="PF13715">
    <property type="entry name" value="CarbopepD_reg_2"/>
    <property type="match status" value="1"/>
</dbReference>
<reference evidence="4" key="1">
    <citation type="submission" date="2020-10" db="EMBL/GenBank/DDBJ databases">
        <authorList>
            <person name="Gilroy R."/>
        </authorList>
    </citation>
    <scope>NUCLEOTIDE SEQUENCE</scope>
    <source>
        <strain evidence="4">B2-22910</strain>
    </source>
</reference>
<dbReference type="InterPro" id="IPR039426">
    <property type="entry name" value="TonB-dep_rcpt-like"/>
</dbReference>
<feature type="domain" description="TonB-dependent receptor plug" evidence="3">
    <location>
        <begin position="123"/>
        <end position="224"/>
    </location>
</feature>
<keyword evidence="1" id="KW-0472">Membrane</keyword>
<dbReference type="Gene3D" id="2.60.40.1120">
    <property type="entry name" value="Carboxypeptidase-like, regulatory domain"/>
    <property type="match status" value="1"/>
</dbReference>
<dbReference type="Gene3D" id="2.170.130.10">
    <property type="entry name" value="TonB-dependent receptor, plug domain"/>
    <property type="match status" value="1"/>
</dbReference>
<dbReference type="InterPro" id="IPR008969">
    <property type="entry name" value="CarboxyPept-like_regulatory"/>
</dbReference>
<evidence type="ECO:0000313" key="5">
    <source>
        <dbReference type="Proteomes" id="UP000823603"/>
    </source>
</evidence>
<keyword evidence="1" id="KW-0812">Transmembrane</keyword>
<dbReference type="InterPro" id="IPR023997">
    <property type="entry name" value="TonB-dep_OMP_SusC/RagA_CS"/>
</dbReference>
<feature type="signal peptide" evidence="2">
    <location>
        <begin position="1"/>
        <end position="28"/>
    </location>
</feature>